<name>A0A176S7E5_9GAMM</name>
<dbReference type="NCBIfam" id="NF033519">
    <property type="entry name" value="transpos_ISAzo13"/>
    <property type="match status" value="1"/>
</dbReference>
<dbReference type="InterPro" id="IPR011518">
    <property type="entry name" value="Transposase_36"/>
</dbReference>
<dbReference type="Proteomes" id="UP000076962">
    <property type="component" value="Unassembled WGS sequence"/>
</dbReference>
<dbReference type="AlphaFoldDB" id="A0A176S7E5"/>
<evidence type="ECO:0000313" key="2">
    <source>
        <dbReference type="Proteomes" id="UP000076962"/>
    </source>
</evidence>
<keyword evidence="2" id="KW-1185">Reference proteome</keyword>
<evidence type="ECO:0000313" key="1">
    <source>
        <dbReference type="EMBL" id="OAD24042.1"/>
    </source>
</evidence>
<protein>
    <submittedName>
        <fullName evidence="1">Transposase, Rhodopirellula-type</fullName>
    </submittedName>
</protein>
<reference evidence="1 2" key="1">
    <citation type="submission" date="2016-05" db="EMBL/GenBank/DDBJ databases">
        <title>Single-cell genome of chain-forming Candidatus Thiomargarita nelsonii and comparison to other large sulfur-oxidizing bacteria.</title>
        <authorList>
            <person name="Winkel M."/>
            <person name="Salman V."/>
            <person name="Woyke T."/>
            <person name="Schulz-Vogt H."/>
            <person name="Richter M."/>
            <person name="Flood B."/>
            <person name="Bailey J."/>
            <person name="Amann R."/>
            <person name="Mussmann M."/>
        </authorList>
    </citation>
    <scope>NUCLEOTIDE SEQUENCE [LARGE SCALE GENOMIC DNA]</scope>
    <source>
        <strain evidence="1 2">THI036</strain>
    </source>
</reference>
<dbReference type="EMBL" id="LUTY01000036">
    <property type="protein sequence ID" value="OAD24042.1"/>
    <property type="molecule type" value="Genomic_DNA"/>
</dbReference>
<gene>
    <name evidence="1" type="ORF">THIOM_000110</name>
</gene>
<comment type="caution">
    <text evidence="1">The sequence shown here is derived from an EMBL/GenBank/DDBJ whole genome shotgun (WGS) entry which is preliminary data.</text>
</comment>
<dbReference type="Pfam" id="PF07592">
    <property type="entry name" value="DDE_Tnp_ISAZ013"/>
    <property type="match status" value="1"/>
</dbReference>
<proteinExistence type="predicted"/>
<sequence>MGHGGIAAVSRATGLAESTIRIGQKEITSYQIEQGKNNSRRIRKKGGGRKRLENHDEKLCGLLEALVDPTSRGDPMSPLRWTCKSTRKLAKELTASGHPVSHTKVGQLLAKLNYSLQSPQKRMEGKSHPHRNAQFEFINSQVVDFQSRGLPVISVDAKKKELIGQFANSGREYQPKGHPEEVETYDFPSLANGKGIPYGVYDMAKNQGWVSVGTDHDTAQFAVQTIRQWWFQMGVDAYPQATEILMTADGGGSNGSRNRLWKRELQLFADETGLKVSVCHFPPGTSKWNKIEHRMFSHITKNWRGRPLTDYEVIVNLIANTTTNTGLTIQAALDTEEYPIGIKVSNNEMKTLQIERNTFHGNWNYTIIAQKNR</sequence>
<organism evidence="1 2">
    <name type="scientific">Candidatus Thiomargarita nelsonii</name>
    <dbReference type="NCBI Taxonomy" id="1003181"/>
    <lineage>
        <taxon>Bacteria</taxon>
        <taxon>Pseudomonadati</taxon>
        <taxon>Pseudomonadota</taxon>
        <taxon>Gammaproteobacteria</taxon>
        <taxon>Thiotrichales</taxon>
        <taxon>Thiotrichaceae</taxon>
        <taxon>Thiomargarita</taxon>
    </lineage>
</organism>
<accession>A0A176S7E5</accession>